<keyword evidence="7" id="KW-1185">Reference proteome</keyword>
<evidence type="ECO:0000256" key="3">
    <source>
        <dbReference type="PROSITE-ProRule" id="PRU00284"/>
    </source>
</evidence>
<feature type="domain" description="Methyl-accepting transducer" evidence="5">
    <location>
        <begin position="33"/>
        <end position="97"/>
    </location>
</feature>
<feature type="region of interest" description="Disordered" evidence="4">
    <location>
        <begin position="1"/>
        <end position="35"/>
    </location>
</feature>
<dbReference type="GO" id="GO:0007165">
    <property type="term" value="P:signal transduction"/>
    <property type="evidence" value="ECO:0007669"/>
    <property type="project" value="UniProtKB-KW"/>
</dbReference>
<dbReference type="PANTHER" id="PTHR32089">
    <property type="entry name" value="METHYL-ACCEPTING CHEMOTAXIS PROTEIN MCPB"/>
    <property type="match status" value="1"/>
</dbReference>
<dbReference type="Pfam" id="PF00015">
    <property type="entry name" value="MCPsignal"/>
    <property type="match status" value="1"/>
</dbReference>
<gene>
    <name evidence="6" type="ORF">CLV37_10118</name>
</gene>
<dbReference type="PANTHER" id="PTHR32089:SF112">
    <property type="entry name" value="LYSOZYME-LIKE PROTEIN-RELATED"/>
    <property type="match status" value="1"/>
</dbReference>
<dbReference type="Gene3D" id="1.10.287.950">
    <property type="entry name" value="Methyl-accepting chemotaxis protein"/>
    <property type="match status" value="1"/>
</dbReference>
<dbReference type="RefSeq" id="WP_281260487.1">
    <property type="nucleotide sequence ID" value="NZ_PVZF01000001.1"/>
</dbReference>
<comment type="caution">
    <text evidence="6">The sequence shown here is derived from an EMBL/GenBank/DDBJ whole genome shotgun (WGS) entry which is preliminary data.</text>
</comment>
<dbReference type="GO" id="GO:0016020">
    <property type="term" value="C:membrane"/>
    <property type="evidence" value="ECO:0007669"/>
    <property type="project" value="InterPro"/>
</dbReference>
<dbReference type="InterPro" id="IPR004089">
    <property type="entry name" value="MCPsignal_dom"/>
</dbReference>
<proteinExistence type="inferred from homology"/>
<comment type="similarity">
    <text evidence="2">Belongs to the methyl-accepting chemotaxis (MCP) protein family.</text>
</comment>
<dbReference type="GO" id="GO:0006935">
    <property type="term" value="P:chemotaxis"/>
    <property type="evidence" value="ECO:0007669"/>
    <property type="project" value="InterPro"/>
</dbReference>
<evidence type="ECO:0000313" key="6">
    <source>
        <dbReference type="EMBL" id="PRY17783.1"/>
    </source>
</evidence>
<dbReference type="SUPFAM" id="SSF58104">
    <property type="entry name" value="Methyl-accepting chemotaxis protein (MCP) signaling domain"/>
    <property type="match status" value="1"/>
</dbReference>
<evidence type="ECO:0000256" key="2">
    <source>
        <dbReference type="ARBA" id="ARBA00029447"/>
    </source>
</evidence>
<dbReference type="GO" id="GO:0004888">
    <property type="term" value="F:transmembrane signaling receptor activity"/>
    <property type="evidence" value="ECO:0007669"/>
    <property type="project" value="InterPro"/>
</dbReference>
<organism evidence="6 7">
    <name type="scientific">Kineococcus rhizosphaerae</name>
    <dbReference type="NCBI Taxonomy" id="559628"/>
    <lineage>
        <taxon>Bacteria</taxon>
        <taxon>Bacillati</taxon>
        <taxon>Actinomycetota</taxon>
        <taxon>Actinomycetes</taxon>
        <taxon>Kineosporiales</taxon>
        <taxon>Kineosporiaceae</taxon>
        <taxon>Kineococcus</taxon>
    </lineage>
</organism>
<name>A0A2T0R9F2_9ACTN</name>
<evidence type="ECO:0000313" key="7">
    <source>
        <dbReference type="Proteomes" id="UP000238083"/>
    </source>
</evidence>
<evidence type="ECO:0000256" key="4">
    <source>
        <dbReference type="SAM" id="MobiDB-lite"/>
    </source>
</evidence>
<dbReference type="AlphaFoldDB" id="A0A2T0R9F2"/>
<dbReference type="Proteomes" id="UP000238083">
    <property type="component" value="Unassembled WGS sequence"/>
</dbReference>
<reference evidence="6 7" key="1">
    <citation type="submission" date="2018-03" db="EMBL/GenBank/DDBJ databases">
        <title>Genomic Encyclopedia of Archaeal and Bacterial Type Strains, Phase II (KMG-II): from individual species to whole genera.</title>
        <authorList>
            <person name="Goeker M."/>
        </authorList>
    </citation>
    <scope>NUCLEOTIDE SEQUENCE [LARGE SCALE GENOMIC DNA]</scope>
    <source>
        <strain evidence="6 7">DSM 19711</strain>
    </source>
</reference>
<keyword evidence="1 3" id="KW-0807">Transducer</keyword>
<dbReference type="PRINTS" id="PR00260">
    <property type="entry name" value="CHEMTRNSDUCR"/>
</dbReference>
<protein>
    <submittedName>
        <fullName evidence="6">Methyl-accepting chemotaxis protein (MCP) signaling protein</fullName>
    </submittedName>
</protein>
<accession>A0A2T0R9F2</accession>
<dbReference type="EMBL" id="PVZF01000001">
    <property type="protein sequence ID" value="PRY17783.1"/>
    <property type="molecule type" value="Genomic_DNA"/>
</dbReference>
<evidence type="ECO:0000259" key="5">
    <source>
        <dbReference type="PROSITE" id="PS50111"/>
    </source>
</evidence>
<sequence>MRASRTSPTGVGRRVGDDGLIVTKTAPAGSSREASARVEEAVQLIEEVAAQTGLLSLNATTEAERVGEAGRGSAVVAGEVERLAEQTEEAVDVVEGVARRTEGVDAEVGAVTGAVSGGPGTTGPSEVAGLLQQQVTGLVATVRGVLPLSPRA</sequence>
<dbReference type="PROSITE" id="PS50111">
    <property type="entry name" value="CHEMOTAXIS_TRANSDUC_2"/>
    <property type="match status" value="1"/>
</dbReference>
<evidence type="ECO:0000256" key="1">
    <source>
        <dbReference type="ARBA" id="ARBA00023224"/>
    </source>
</evidence>
<dbReference type="InterPro" id="IPR004090">
    <property type="entry name" value="Chemotax_Me-accpt_rcpt"/>
</dbReference>